<dbReference type="PANTHER" id="PTHR31215">
    <property type="entry name" value="OS05G0510400 PROTEIN-RELATED"/>
    <property type="match status" value="1"/>
</dbReference>
<evidence type="ECO:0000313" key="2">
    <source>
        <dbReference type="Proteomes" id="UP000834106"/>
    </source>
</evidence>
<dbReference type="Proteomes" id="UP000834106">
    <property type="component" value="Chromosome 1"/>
</dbReference>
<organism evidence="1 2">
    <name type="scientific">Fraxinus pennsylvanica</name>
    <dbReference type="NCBI Taxonomy" id="56036"/>
    <lineage>
        <taxon>Eukaryota</taxon>
        <taxon>Viridiplantae</taxon>
        <taxon>Streptophyta</taxon>
        <taxon>Embryophyta</taxon>
        <taxon>Tracheophyta</taxon>
        <taxon>Spermatophyta</taxon>
        <taxon>Magnoliopsida</taxon>
        <taxon>eudicotyledons</taxon>
        <taxon>Gunneridae</taxon>
        <taxon>Pentapetalae</taxon>
        <taxon>asterids</taxon>
        <taxon>lamiids</taxon>
        <taxon>Lamiales</taxon>
        <taxon>Oleaceae</taxon>
        <taxon>Oleeae</taxon>
        <taxon>Fraxinus</taxon>
    </lineage>
</organism>
<dbReference type="AlphaFoldDB" id="A0AAD2DJV7"/>
<reference evidence="1" key="1">
    <citation type="submission" date="2023-05" db="EMBL/GenBank/DDBJ databases">
        <authorList>
            <person name="Huff M."/>
        </authorList>
    </citation>
    <scope>NUCLEOTIDE SEQUENCE</scope>
</reference>
<name>A0AAD2DJV7_9LAMI</name>
<sequence length="143" mass="14885">MSLFELTASSPKMIPPPPPPPRLALLPPISPATLIELPSGELGIDEGILLKWKADFGSTLDNCVSLGASSVSQTANSNGLSGACTVYNDNNGNNIGAENDNGSIPESLSFGLDIFANGGRGGSGCCRDGGLIYEFFPTTKRRR</sequence>
<accession>A0AAD2DJV7</accession>
<dbReference type="InterPro" id="IPR044809">
    <property type="entry name" value="AUF1-like"/>
</dbReference>
<keyword evidence="2" id="KW-1185">Reference proteome</keyword>
<proteinExistence type="predicted"/>
<protein>
    <submittedName>
        <fullName evidence="1">Uncharacterized protein</fullName>
    </submittedName>
</protein>
<dbReference type="EMBL" id="OU503036">
    <property type="protein sequence ID" value="CAI9754768.1"/>
    <property type="molecule type" value="Genomic_DNA"/>
</dbReference>
<evidence type="ECO:0000313" key="1">
    <source>
        <dbReference type="EMBL" id="CAI9754768.1"/>
    </source>
</evidence>
<gene>
    <name evidence="1" type="ORF">FPE_LOCUS2199</name>
</gene>